<dbReference type="GO" id="GO:0004252">
    <property type="term" value="F:serine-type endopeptidase activity"/>
    <property type="evidence" value="ECO:0007669"/>
    <property type="project" value="UniProtKB-UniRule"/>
</dbReference>
<dbReference type="SUPFAM" id="SSF52743">
    <property type="entry name" value="Subtilisin-like"/>
    <property type="match status" value="1"/>
</dbReference>
<dbReference type="Pfam" id="PF09286">
    <property type="entry name" value="Pro-kuma_activ"/>
    <property type="match status" value="1"/>
</dbReference>
<evidence type="ECO:0000256" key="8">
    <source>
        <dbReference type="PROSITE-ProRule" id="PRU01032"/>
    </source>
</evidence>
<proteinExistence type="predicted"/>
<evidence type="ECO:0000256" key="6">
    <source>
        <dbReference type="ARBA" id="ARBA00022837"/>
    </source>
</evidence>
<feature type="domain" description="Peptidase S53" evidence="10">
    <location>
        <begin position="188"/>
        <end position="610"/>
    </location>
</feature>
<dbReference type="InterPro" id="IPR015366">
    <property type="entry name" value="S53_propep"/>
</dbReference>
<feature type="binding site" evidence="8">
    <location>
        <position position="588"/>
    </location>
    <ligand>
        <name>Ca(2+)</name>
        <dbReference type="ChEBI" id="CHEBI:29108"/>
    </ligand>
</feature>
<dbReference type="GO" id="GO:0008240">
    <property type="term" value="F:tripeptidyl-peptidase activity"/>
    <property type="evidence" value="ECO:0007669"/>
    <property type="project" value="TreeGrafter"/>
</dbReference>
<feature type="binding site" evidence="8">
    <location>
        <position position="590"/>
    </location>
    <ligand>
        <name>Ca(2+)</name>
        <dbReference type="ChEBI" id="CHEBI:29108"/>
    </ligand>
</feature>
<keyword evidence="9" id="KW-0732">Signal</keyword>
<dbReference type="InterPro" id="IPR050819">
    <property type="entry name" value="Tripeptidyl-peptidase_I"/>
</dbReference>
<dbReference type="InterPro" id="IPR036852">
    <property type="entry name" value="Peptidase_S8/S53_dom_sf"/>
</dbReference>
<dbReference type="SUPFAM" id="SSF54897">
    <property type="entry name" value="Protease propeptides/inhibitors"/>
    <property type="match status" value="1"/>
</dbReference>
<reference evidence="11" key="1">
    <citation type="submission" date="2021-10" db="EMBL/GenBank/DDBJ databases">
        <title>De novo Genome Assembly of Clathrus columnatus (Basidiomycota, Fungi) Using Illumina and Nanopore Sequence Data.</title>
        <authorList>
            <person name="Ogiso-Tanaka E."/>
            <person name="Itagaki H."/>
            <person name="Hosoya T."/>
            <person name="Hosaka K."/>
        </authorList>
    </citation>
    <scope>NUCLEOTIDE SEQUENCE</scope>
    <source>
        <strain evidence="11">MO-923</strain>
    </source>
</reference>
<comment type="cofactor">
    <cofactor evidence="8">
        <name>Ca(2+)</name>
        <dbReference type="ChEBI" id="CHEBI:29108"/>
    </cofactor>
    <text evidence="8">Binds 1 Ca(2+) ion per subunit.</text>
</comment>
<evidence type="ECO:0000256" key="2">
    <source>
        <dbReference type="ARBA" id="ARBA00022670"/>
    </source>
</evidence>
<evidence type="ECO:0000313" key="11">
    <source>
        <dbReference type="EMBL" id="GJJ12900.1"/>
    </source>
</evidence>
<feature type="active site" description="Charge relay system" evidence="8">
    <location>
        <position position="526"/>
    </location>
</feature>
<comment type="caution">
    <text evidence="11">The sequence shown here is derived from an EMBL/GenBank/DDBJ whole genome shotgun (WGS) entry which is preliminary data.</text>
</comment>
<evidence type="ECO:0000313" key="12">
    <source>
        <dbReference type="Proteomes" id="UP001050691"/>
    </source>
</evidence>
<dbReference type="Proteomes" id="UP001050691">
    <property type="component" value="Unassembled WGS sequence"/>
</dbReference>
<protein>
    <recommendedName>
        <fullName evidence="10">Peptidase S53 domain-containing protein</fullName>
    </recommendedName>
</protein>
<name>A0AAV5AF62_9AGAM</name>
<dbReference type="EMBL" id="BPWL01000008">
    <property type="protein sequence ID" value="GJJ12900.1"/>
    <property type="molecule type" value="Genomic_DNA"/>
</dbReference>
<feature type="signal peptide" evidence="9">
    <location>
        <begin position="1"/>
        <end position="20"/>
    </location>
</feature>
<evidence type="ECO:0000256" key="3">
    <source>
        <dbReference type="ARBA" id="ARBA00022723"/>
    </source>
</evidence>
<evidence type="ECO:0000256" key="7">
    <source>
        <dbReference type="ARBA" id="ARBA00023145"/>
    </source>
</evidence>
<evidence type="ECO:0000256" key="5">
    <source>
        <dbReference type="ARBA" id="ARBA00022825"/>
    </source>
</evidence>
<organism evidence="11 12">
    <name type="scientific">Clathrus columnatus</name>
    <dbReference type="NCBI Taxonomy" id="1419009"/>
    <lineage>
        <taxon>Eukaryota</taxon>
        <taxon>Fungi</taxon>
        <taxon>Dikarya</taxon>
        <taxon>Basidiomycota</taxon>
        <taxon>Agaricomycotina</taxon>
        <taxon>Agaricomycetes</taxon>
        <taxon>Phallomycetidae</taxon>
        <taxon>Phallales</taxon>
        <taxon>Clathraceae</taxon>
        <taxon>Clathrus</taxon>
    </lineage>
</organism>
<dbReference type="GO" id="GO:0046872">
    <property type="term" value="F:metal ion binding"/>
    <property type="evidence" value="ECO:0007669"/>
    <property type="project" value="UniProtKB-UniRule"/>
</dbReference>
<feature type="active site" description="Charge relay system" evidence="8">
    <location>
        <position position="292"/>
    </location>
</feature>
<dbReference type="CDD" id="cd11377">
    <property type="entry name" value="Pro-peptidase_S53"/>
    <property type="match status" value="1"/>
</dbReference>
<keyword evidence="6 8" id="KW-0106">Calcium</keyword>
<gene>
    <name evidence="11" type="ORF">Clacol_007146</name>
</gene>
<dbReference type="Gene3D" id="3.40.50.200">
    <property type="entry name" value="Peptidase S8/S53 domain"/>
    <property type="match status" value="1"/>
</dbReference>
<comment type="subcellular location">
    <subcellularLocation>
        <location evidence="1">Secreted</location>
        <location evidence="1">Extracellular space</location>
    </subcellularLocation>
</comment>
<feature type="binding site" evidence="8">
    <location>
        <position position="569"/>
    </location>
    <ligand>
        <name>Ca(2+)</name>
        <dbReference type="ChEBI" id="CHEBI:29108"/>
    </ligand>
</feature>
<evidence type="ECO:0000256" key="4">
    <source>
        <dbReference type="ARBA" id="ARBA00022801"/>
    </source>
</evidence>
<keyword evidence="2 8" id="KW-0645">Protease</keyword>
<evidence type="ECO:0000259" key="10">
    <source>
        <dbReference type="PROSITE" id="PS51695"/>
    </source>
</evidence>
<dbReference type="GO" id="GO:0006508">
    <property type="term" value="P:proteolysis"/>
    <property type="evidence" value="ECO:0007669"/>
    <property type="project" value="UniProtKB-KW"/>
</dbReference>
<dbReference type="PROSITE" id="PS51695">
    <property type="entry name" value="SEDOLISIN"/>
    <property type="match status" value="1"/>
</dbReference>
<keyword evidence="7" id="KW-0865">Zymogen</keyword>
<dbReference type="AlphaFoldDB" id="A0AAV5AF62"/>
<dbReference type="PANTHER" id="PTHR14218:SF19">
    <property type="entry name" value="SERINE PROTEASE AORO, PUTATIVE (AFU_ORTHOLOGUE AFUA_6G10250)-RELATED"/>
    <property type="match status" value="1"/>
</dbReference>
<sequence length="611" mass="65799">MVNLSVQLLILSFSVIGIWASPSLHSRVIHEKREHVPHGWERSRKLDGSTILPMRFGLKQSNIDRLEELLMDVSHPHSPNYGKHWSPERIAETFAPTQDSVDSVIDWLDSEGLGRDRIKLSNSKGWIQINATVEEVERLLNAEYHVYTHIYGNQHIASSSLACDSYSVPAHIQEHVDIILPTVNFDAKVPPPRTASSLSRRAQRQGATINSFAKSKGKVELAVNAADPLATCNEQITPACLRALYNFTYTFVATNENSYGIVGSTPTLVSIDGGVAQTKEQSFDFNGESDLDLEYGMTLVNPQKVTLYQAGDLVEGASFNNLLDALDGSYCTFDGGDDPTEDGIYPDKAKGGFDEPESCGIAKPANVISTSYGSQEPEMTASYQIRQCNEYGKLGMMGVTILYSSGDNGVGGPDVCINPRTGKETASGTRFDPVGATQINPNATVNDPESACEQVIFSGGGFSDIFALPSYQAEAVTSFLTNHPPPYTAQQFNNSGKARGYPDLAANGANYIVGIDDGFELVFGTSCSSPVVGSLITAINDARLAVGKSPVGFINPTIYLDSFQSGFNDITMGGNQGCGTPGFTSVEGWDPVTGLGTPNFGKLLELWLALP</sequence>
<evidence type="ECO:0000256" key="1">
    <source>
        <dbReference type="ARBA" id="ARBA00004239"/>
    </source>
</evidence>
<dbReference type="CDD" id="cd04056">
    <property type="entry name" value="Peptidases_S53"/>
    <property type="match status" value="1"/>
</dbReference>
<feature type="active site" description="Charge relay system" evidence="8">
    <location>
        <position position="288"/>
    </location>
</feature>
<dbReference type="InterPro" id="IPR030400">
    <property type="entry name" value="Sedolisin_dom"/>
</dbReference>
<keyword evidence="4 8" id="KW-0378">Hydrolase</keyword>
<feature type="binding site" evidence="8">
    <location>
        <position position="570"/>
    </location>
    <ligand>
        <name>Ca(2+)</name>
        <dbReference type="ChEBI" id="CHEBI:29108"/>
    </ligand>
</feature>
<feature type="chain" id="PRO_5044011314" description="Peptidase S53 domain-containing protein" evidence="9">
    <location>
        <begin position="21"/>
        <end position="611"/>
    </location>
</feature>
<keyword evidence="12" id="KW-1185">Reference proteome</keyword>
<evidence type="ECO:0000256" key="9">
    <source>
        <dbReference type="SAM" id="SignalP"/>
    </source>
</evidence>
<dbReference type="GO" id="GO:0005576">
    <property type="term" value="C:extracellular region"/>
    <property type="evidence" value="ECO:0007669"/>
    <property type="project" value="UniProtKB-SubCell"/>
</dbReference>
<dbReference type="SMART" id="SM00944">
    <property type="entry name" value="Pro-kuma_activ"/>
    <property type="match status" value="1"/>
</dbReference>
<dbReference type="PANTHER" id="PTHR14218">
    <property type="entry name" value="PROTEASE S8 TRIPEPTIDYL PEPTIDASE I CLN2"/>
    <property type="match status" value="1"/>
</dbReference>
<keyword evidence="3 8" id="KW-0479">Metal-binding</keyword>
<keyword evidence="5 8" id="KW-0720">Serine protease</keyword>
<accession>A0AAV5AF62</accession>